<organism evidence="2 3">
    <name type="scientific">Nonomuraea turkmeniaca</name>
    <dbReference type="NCBI Taxonomy" id="103838"/>
    <lineage>
        <taxon>Bacteria</taxon>
        <taxon>Bacillati</taxon>
        <taxon>Actinomycetota</taxon>
        <taxon>Actinomycetes</taxon>
        <taxon>Streptosporangiales</taxon>
        <taxon>Streptosporangiaceae</taxon>
        <taxon>Nonomuraea</taxon>
    </lineage>
</organism>
<keyword evidence="1" id="KW-1133">Transmembrane helix</keyword>
<comment type="caution">
    <text evidence="2">The sequence shown here is derived from an EMBL/GenBank/DDBJ whole genome shotgun (WGS) entry which is preliminary data.</text>
</comment>
<dbReference type="Proteomes" id="UP000309128">
    <property type="component" value="Unassembled WGS sequence"/>
</dbReference>
<evidence type="ECO:0000256" key="1">
    <source>
        <dbReference type="SAM" id="Phobius"/>
    </source>
</evidence>
<keyword evidence="1" id="KW-0472">Membrane</keyword>
<feature type="transmembrane region" description="Helical" evidence="1">
    <location>
        <begin position="117"/>
        <end position="137"/>
    </location>
</feature>
<dbReference type="AlphaFoldDB" id="A0A5S4F9W1"/>
<keyword evidence="3" id="KW-1185">Reference proteome</keyword>
<evidence type="ECO:0000313" key="2">
    <source>
        <dbReference type="EMBL" id="TMR13827.1"/>
    </source>
</evidence>
<feature type="transmembrane region" description="Helical" evidence="1">
    <location>
        <begin position="42"/>
        <end position="69"/>
    </location>
</feature>
<keyword evidence="1" id="KW-0812">Transmembrane</keyword>
<proteinExistence type="predicted"/>
<protein>
    <submittedName>
        <fullName evidence="2">VUT family protein</fullName>
    </submittedName>
</protein>
<evidence type="ECO:0000313" key="3">
    <source>
        <dbReference type="Proteomes" id="UP000309128"/>
    </source>
</evidence>
<dbReference type="InterPro" id="IPR003744">
    <property type="entry name" value="YhhQ"/>
</dbReference>
<dbReference type="OrthoDB" id="9155154at2"/>
<dbReference type="Pfam" id="PF02592">
    <property type="entry name" value="Vut_1"/>
    <property type="match status" value="1"/>
</dbReference>
<dbReference type="EMBL" id="VCKY01000117">
    <property type="protein sequence ID" value="TMR13827.1"/>
    <property type="molecule type" value="Genomic_DNA"/>
</dbReference>
<feature type="transmembrane region" description="Helical" evidence="1">
    <location>
        <begin position="81"/>
        <end position="105"/>
    </location>
</feature>
<sequence>MVAVGFALTATAGTYVAGLTLLLRDVLQDVLGRRAAVWAVLAGAGLSALLASWSLALASAVAFVVSELADMGVYTPLRRRGWTLAVVVSGLAGAAIDSVLFLYLAGFPVWPSLPGQLIGKAWLTVVPALIVAAVLAWRRAGRVIAGDA</sequence>
<accession>A0A5S4F9W1</accession>
<gene>
    <name evidence="2" type="ORF">ETD86_30020</name>
</gene>
<name>A0A5S4F9W1_9ACTN</name>
<reference evidence="2 3" key="1">
    <citation type="submission" date="2019-05" db="EMBL/GenBank/DDBJ databases">
        <title>Draft genome sequence of Nonomuraea turkmeniaca DSM 43926.</title>
        <authorList>
            <person name="Saricaoglu S."/>
            <person name="Isik K."/>
        </authorList>
    </citation>
    <scope>NUCLEOTIDE SEQUENCE [LARGE SCALE GENOMIC DNA]</scope>
    <source>
        <strain evidence="2 3">DSM 43926</strain>
    </source>
</reference>